<dbReference type="Pfam" id="PF06114">
    <property type="entry name" value="Peptidase_M78"/>
    <property type="match status" value="1"/>
</dbReference>
<dbReference type="InterPro" id="IPR013986">
    <property type="entry name" value="DExx_box_DNA_helicase_dom_sf"/>
</dbReference>
<comment type="catalytic activity">
    <reaction evidence="8">
        <text>Couples ATP hydrolysis with the unwinding of duplex DNA by translocating in the 3'-5' direction.</text>
        <dbReference type="EC" id="5.6.2.4"/>
    </reaction>
</comment>
<evidence type="ECO:0000256" key="8">
    <source>
        <dbReference type="ARBA" id="ARBA00034617"/>
    </source>
</evidence>
<evidence type="ECO:0000256" key="5">
    <source>
        <dbReference type="ARBA" id="ARBA00022840"/>
    </source>
</evidence>
<keyword evidence="2 12" id="KW-0547">Nucleotide-binding</keyword>
<evidence type="ECO:0000256" key="11">
    <source>
        <dbReference type="ARBA" id="ARBA00048988"/>
    </source>
</evidence>
<evidence type="ECO:0000256" key="12">
    <source>
        <dbReference type="PROSITE-ProRule" id="PRU00560"/>
    </source>
</evidence>
<dbReference type="PANTHER" id="PTHR11070:SF2">
    <property type="entry name" value="ATP-DEPENDENT DNA HELICASE SRS2"/>
    <property type="match status" value="1"/>
</dbReference>
<dbReference type="GO" id="GO:0000725">
    <property type="term" value="P:recombinational repair"/>
    <property type="evidence" value="ECO:0007669"/>
    <property type="project" value="TreeGrafter"/>
</dbReference>
<dbReference type="CDD" id="cd17932">
    <property type="entry name" value="DEXQc_UvrD"/>
    <property type="match status" value="1"/>
</dbReference>
<dbReference type="Pfam" id="PF13361">
    <property type="entry name" value="UvrD_C"/>
    <property type="match status" value="2"/>
</dbReference>
<dbReference type="AlphaFoldDB" id="A0A4R1LAF0"/>
<dbReference type="Pfam" id="PF12705">
    <property type="entry name" value="PDDEXK_1"/>
    <property type="match status" value="1"/>
</dbReference>
<dbReference type="GO" id="GO:0016787">
    <property type="term" value="F:hydrolase activity"/>
    <property type="evidence" value="ECO:0007669"/>
    <property type="project" value="UniProtKB-UniRule"/>
</dbReference>
<dbReference type="Proteomes" id="UP000295210">
    <property type="component" value="Unassembled WGS sequence"/>
</dbReference>
<keyword evidence="5 12" id="KW-0067">ATP-binding</keyword>
<dbReference type="PROSITE" id="PS51198">
    <property type="entry name" value="UVRD_HELICASE_ATP_BIND"/>
    <property type="match status" value="1"/>
</dbReference>
<protein>
    <recommendedName>
        <fullName evidence="9">DNA 3'-5' helicase</fullName>
        <ecNumber evidence="9">5.6.2.4</ecNumber>
    </recommendedName>
    <alternativeName>
        <fullName evidence="10">DNA 3'-5' helicase II</fullName>
    </alternativeName>
</protein>
<dbReference type="GO" id="GO:0003677">
    <property type="term" value="F:DNA binding"/>
    <property type="evidence" value="ECO:0007669"/>
    <property type="project" value="UniProtKB-KW"/>
</dbReference>
<dbReference type="Gene3D" id="3.40.50.300">
    <property type="entry name" value="P-loop containing nucleotide triphosphate hydrolases"/>
    <property type="match status" value="2"/>
</dbReference>
<dbReference type="Gene3D" id="1.10.10.160">
    <property type="match status" value="1"/>
</dbReference>
<evidence type="ECO:0000256" key="13">
    <source>
        <dbReference type="SAM" id="MobiDB-lite"/>
    </source>
</evidence>
<dbReference type="OrthoDB" id="9806690at2"/>
<dbReference type="SUPFAM" id="SSF52540">
    <property type="entry name" value="P-loop containing nucleoside triphosphate hydrolases"/>
    <property type="match status" value="1"/>
</dbReference>
<feature type="domain" description="UvrD-like helicase C-terminal" evidence="15">
    <location>
        <begin position="501"/>
        <end position="777"/>
    </location>
</feature>
<dbReference type="InterPro" id="IPR027417">
    <property type="entry name" value="P-loop_NTPase"/>
</dbReference>
<evidence type="ECO:0000259" key="14">
    <source>
        <dbReference type="PROSITE" id="PS51198"/>
    </source>
</evidence>
<keyword evidence="17" id="KW-1185">Reference proteome</keyword>
<keyword evidence="4 12" id="KW-0347">Helicase</keyword>
<dbReference type="GO" id="GO:0043138">
    <property type="term" value="F:3'-5' DNA helicase activity"/>
    <property type="evidence" value="ECO:0007669"/>
    <property type="project" value="UniProtKB-EC"/>
</dbReference>
<dbReference type="Pfam" id="PF00580">
    <property type="entry name" value="UvrD-helicase"/>
    <property type="match status" value="1"/>
</dbReference>
<evidence type="ECO:0000256" key="3">
    <source>
        <dbReference type="ARBA" id="ARBA00022801"/>
    </source>
</evidence>
<evidence type="ECO:0000256" key="2">
    <source>
        <dbReference type="ARBA" id="ARBA00022741"/>
    </source>
</evidence>
<gene>
    <name evidence="16" type="ORF">C7378_1052</name>
</gene>
<evidence type="ECO:0000259" key="15">
    <source>
        <dbReference type="PROSITE" id="PS51217"/>
    </source>
</evidence>
<dbReference type="GO" id="GO:0005524">
    <property type="term" value="F:ATP binding"/>
    <property type="evidence" value="ECO:0007669"/>
    <property type="project" value="UniProtKB-UniRule"/>
</dbReference>
<dbReference type="EC" id="5.6.2.4" evidence="9"/>
<evidence type="ECO:0000313" key="17">
    <source>
        <dbReference type="Proteomes" id="UP000295210"/>
    </source>
</evidence>
<dbReference type="PANTHER" id="PTHR11070">
    <property type="entry name" value="UVRD / RECB / PCRA DNA HELICASE FAMILY MEMBER"/>
    <property type="match status" value="1"/>
</dbReference>
<accession>A0A4R1LAF0</accession>
<evidence type="ECO:0000256" key="7">
    <source>
        <dbReference type="ARBA" id="ARBA00023235"/>
    </source>
</evidence>
<evidence type="ECO:0000256" key="4">
    <source>
        <dbReference type="ARBA" id="ARBA00022806"/>
    </source>
</evidence>
<feature type="binding site" evidence="12">
    <location>
        <begin position="219"/>
        <end position="226"/>
    </location>
    <ligand>
        <name>ATP</name>
        <dbReference type="ChEBI" id="CHEBI:30616"/>
    </ligand>
</feature>
<evidence type="ECO:0000256" key="10">
    <source>
        <dbReference type="ARBA" id="ARBA00034923"/>
    </source>
</evidence>
<feature type="domain" description="UvrD-like helicase ATP-binding" evidence="14">
    <location>
        <begin position="198"/>
        <end position="496"/>
    </location>
</feature>
<evidence type="ECO:0000256" key="6">
    <source>
        <dbReference type="ARBA" id="ARBA00023125"/>
    </source>
</evidence>
<feature type="compositionally biased region" description="Polar residues" evidence="13">
    <location>
        <begin position="94"/>
        <end position="115"/>
    </location>
</feature>
<keyword evidence="6" id="KW-0238">DNA-binding</keyword>
<dbReference type="InterPro" id="IPR014016">
    <property type="entry name" value="UvrD-like_ATP-bd"/>
</dbReference>
<dbReference type="InterPro" id="IPR000212">
    <property type="entry name" value="DNA_helicase_UvrD/REP"/>
</dbReference>
<proteinExistence type="inferred from homology"/>
<keyword evidence="7" id="KW-0413">Isomerase</keyword>
<dbReference type="EMBL" id="SMGK01000002">
    <property type="protein sequence ID" value="TCK73439.1"/>
    <property type="molecule type" value="Genomic_DNA"/>
</dbReference>
<name>A0A4R1LAF0_9BACT</name>
<evidence type="ECO:0000256" key="1">
    <source>
        <dbReference type="ARBA" id="ARBA00009922"/>
    </source>
</evidence>
<dbReference type="PROSITE" id="PS51217">
    <property type="entry name" value="UVRD_HELICASE_CTER"/>
    <property type="match status" value="1"/>
</dbReference>
<comment type="similarity">
    <text evidence="1">Belongs to the helicase family. UvrD subfamily.</text>
</comment>
<dbReference type="InterPro" id="IPR038726">
    <property type="entry name" value="PDDEXK_AddAB-type"/>
</dbReference>
<evidence type="ECO:0000313" key="16">
    <source>
        <dbReference type="EMBL" id="TCK73439.1"/>
    </source>
</evidence>
<dbReference type="InterPro" id="IPR014017">
    <property type="entry name" value="DNA_helicase_UvrD-like_C"/>
</dbReference>
<comment type="caution">
    <text evidence="16">The sequence shown here is derived from an EMBL/GenBank/DDBJ whole genome shotgun (WGS) entry which is preliminary data.</text>
</comment>
<evidence type="ECO:0000256" key="9">
    <source>
        <dbReference type="ARBA" id="ARBA00034808"/>
    </source>
</evidence>
<comment type="catalytic activity">
    <reaction evidence="11">
        <text>ATP + H2O = ADP + phosphate + H(+)</text>
        <dbReference type="Rhea" id="RHEA:13065"/>
        <dbReference type="ChEBI" id="CHEBI:15377"/>
        <dbReference type="ChEBI" id="CHEBI:15378"/>
        <dbReference type="ChEBI" id="CHEBI:30616"/>
        <dbReference type="ChEBI" id="CHEBI:43474"/>
        <dbReference type="ChEBI" id="CHEBI:456216"/>
        <dbReference type="EC" id="5.6.2.4"/>
    </reaction>
</comment>
<reference evidence="16 17" key="1">
    <citation type="submission" date="2019-03" db="EMBL/GenBank/DDBJ databases">
        <title>Genomic Encyclopedia of Type Strains, Phase IV (KMG-IV): sequencing the most valuable type-strain genomes for metagenomic binning, comparative biology and taxonomic classification.</title>
        <authorList>
            <person name="Goeker M."/>
        </authorList>
    </citation>
    <scope>NUCLEOTIDE SEQUENCE [LARGE SCALE GENOMIC DNA]</scope>
    <source>
        <strain evidence="16 17">DSM 103428</strain>
    </source>
</reference>
<keyword evidence="3 12" id="KW-0378">Hydrolase</keyword>
<feature type="region of interest" description="Disordered" evidence="13">
    <location>
        <begin position="93"/>
        <end position="116"/>
    </location>
</feature>
<dbReference type="Gene3D" id="1.10.486.10">
    <property type="entry name" value="PCRA, domain 4"/>
    <property type="match status" value="1"/>
</dbReference>
<sequence length="1138" mass="126000">MDSFDQVRLKASLRSHSVVQEGCDPLQPLAVVEAAAKSLELDLIELPSGDPGLKGARALYDDQSGAICYEQTSTAADRALLIAHELGHAELHAGSSTCETSEIDPSQTSQNSPTGIQRVEDYGAKERRELQANVYARELLLPRPMVADLYLAKGRNSQEIAEQTGLPLALVRQQLVDALLLPRPQAEPTRTEPVAVPATPDPSQIRAVSHRGSAYQLQAGPGTGKTKTLVARVRSLIEEGIDPAGILVLTFSNRAAGELYDRLSQSVPAVVDRIWIGTFHSFGLDLIRRFHDKLLLSHDPALFDRSDAIAVLEEQLPTLPLKHYRNLWDPSMVLRDIVSAISRAKDELVDATRYRMLAVTTHETAAIEEEIKAAEKCLEIADVYDRYEEAKRKHGGVDFGDLILLPTRLLETDEAVRLSVRLRHRHVLVDEYQDVNRASARLLQLLAGAGERLWVVGDARQSIYRFRGASSLNMGHFAIDYLGATIDRLERNYRSVDQVVETFTEFSEKMLASQGMLRLELTSTRGAGPYAPEIRSFETLDDEIGGIAASVKEIEATGIRLRDQAVLCRTNARLNEIAQGLESRGIPVLHLGSLFERDEVRDLLAVLAFVGESSGDALVRLAAMERYAISLQDVYRVLGHFRRVGSRADWNLATPIEGVSPEGSIALARLWDDVGAFSANTQPWEIALTYLLDKTDEVRRFAQDSSVSSRMKAVALWQFLNFLRKPSPTRHGSPIMRLLDHVRQLVLLAEERDLRQVPAAALGLNAVRLMTVHGSKGLEFEAVHIPGLTVAGFPSSNRGERCPCPTGMIEDGGKSQDTQAEEEECLFFVALSRARDRLLISHAMKQPNGKVRNASPYLARLPRVGRRDVTMTRALRSTASQSSSYLVSLSLPSDWLLTDSKLMTFEKCPRRFFYTHVLGLRSARKVTAFSRTHDCLYELIRRAHAKRLAGTATQVEIQGEFEAIWTESGPTGHAYEKEYRALAERLAEALLAVGADRAFHAVSPLPVDLPTGRIWVEPSDVSRLADGRTSIRRVRTGHRRSTEYDRLEYTLYLMAAQTSFGDKGLVHALHLSDEVEEIVSVTQAKLNGRMKKSEEMLASIVGGEFPPEVDAVTCPRCPHFFICAATPSGPLVVLSAQN</sequence>
<dbReference type="InterPro" id="IPR010359">
    <property type="entry name" value="IrrE_HExxH"/>
</dbReference>
<organism evidence="16 17">
    <name type="scientific">Acidipila rosea</name>
    <dbReference type="NCBI Taxonomy" id="768535"/>
    <lineage>
        <taxon>Bacteria</taxon>
        <taxon>Pseudomonadati</taxon>
        <taxon>Acidobacteriota</taxon>
        <taxon>Terriglobia</taxon>
        <taxon>Terriglobales</taxon>
        <taxon>Acidobacteriaceae</taxon>
        <taxon>Acidipila</taxon>
    </lineage>
</organism>
<dbReference type="RefSeq" id="WP_131992935.1">
    <property type="nucleotide sequence ID" value="NZ_SMGK01000002.1"/>
</dbReference>